<feature type="transmembrane region" description="Helical" evidence="1">
    <location>
        <begin position="21"/>
        <end position="41"/>
    </location>
</feature>
<dbReference type="AlphaFoldDB" id="A0A9Q0YJ92"/>
<gene>
    <name evidence="2" type="ORF">HOLleu_38436</name>
</gene>
<dbReference type="EMBL" id="JAIZAY010000021">
    <property type="protein sequence ID" value="KAJ8021282.1"/>
    <property type="molecule type" value="Genomic_DNA"/>
</dbReference>
<keyword evidence="1" id="KW-1133">Transmembrane helix</keyword>
<dbReference type="OrthoDB" id="3936150at2759"/>
<evidence type="ECO:0000256" key="1">
    <source>
        <dbReference type="SAM" id="Phobius"/>
    </source>
</evidence>
<sequence length="155" mass="17628">MDFEKVLKEVGHFGRYQKVQLVLLSASLLIAVLHLYMQVFAAGKGDHWCRSWKNEDCRDLNLTQKECEGIKKHISIPMKEGTSNQTENEFEQCVKYNVTKLNFKAAFEGNVTLMEKIPCDDGWVHDRSVFPSTIIIDVSISYGLFAYVSLASSIC</sequence>
<accession>A0A9Q0YJ92</accession>
<keyword evidence="3" id="KW-1185">Reference proteome</keyword>
<dbReference type="Proteomes" id="UP001152320">
    <property type="component" value="Chromosome 21"/>
</dbReference>
<proteinExistence type="predicted"/>
<keyword evidence="1" id="KW-0812">Transmembrane</keyword>
<comment type="caution">
    <text evidence="2">The sequence shown here is derived from an EMBL/GenBank/DDBJ whole genome shotgun (WGS) entry which is preliminary data.</text>
</comment>
<reference evidence="2" key="1">
    <citation type="submission" date="2021-10" db="EMBL/GenBank/DDBJ databases">
        <title>Tropical sea cucumber genome reveals ecological adaptation and Cuvierian tubules defense mechanism.</title>
        <authorList>
            <person name="Chen T."/>
        </authorList>
    </citation>
    <scope>NUCLEOTIDE SEQUENCE</scope>
    <source>
        <strain evidence="2">Nanhai2018</strain>
        <tissue evidence="2">Muscle</tissue>
    </source>
</reference>
<evidence type="ECO:0000313" key="3">
    <source>
        <dbReference type="Proteomes" id="UP001152320"/>
    </source>
</evidence>
<keyword evidence="1" id="KW-0472">Membrane</keyword>
<protein>
    <submittedName>
        <fullName evidence="2">Solute carrier family 22 member 6-B</fullName>
    </submittedName>
</protein>
<name>A0A9Q0YJ92_HOLLE</name>
<evidence type="ECO:0000313" key="2">
    <source>
        <dbReference type="EMBL" id="KAJ8021282.1"/>
    </source>
</evidence>
<organism evidence="2 3">
    <name type="scientific">Holothuria leucospilota</name>
    <name type="common">Black long sea cucumber</name>
    <name type="synonym">Mertensiothuria leucospilota</name>
    <dbReference type="NCBI Taxonomy" id="206669"/>
    <lineage>
        <taxon>Eukaryota</taxon>
        <taxon>Metazoa</taxon>
        <taxon>Echinodermata</taxon>
        <taxon>Eleutherozoa</taxon>
        <taxon>Echinozoa</taxon>
        <taxon>Holothuroidea</taxon>
        <taxon>Aspidochirotacea</taxon>
        <taxon>Aspidochirotida</taxon>
        <taxon>Holothuriidae</taxon>
        <taxon>Holothuria</taxon>
    </lineage>
</organism>